<gene>
    <name evidence="2" type="ORF">EGW08_015487</name>
</gene>
<name>A0A3S0ZW75_ELYCH</name>
<evidence type="ECO:0000256" key="1">
    <source>
        <dbReference type="SAM" id="MobiDB-lite"/>
    </source>
</evidence>
<evidence type="ECO:0000313" key="3">
    <source>
        <dbReference type="Proteomes" id="UP000271974"/>
    </source>
</evidence>
<feature type="region of interest" description="Disordered" evidence="1">
    <location>
        <begin position="1"/>
        <end position="57"/>
    </location>
</feature>
<keyword evidence="3" id="KW-1185">Reference proteome</keyword>
<sequence>MTDPCPDKKRPEDPKLEEPPLEEYTRPPCESNPSPKVSSTAETPGNKKVPQEQPANRQFQVKVGSSLTLFEQELGVPQGSVVSPSLFGMQINVNFWLYGDDFVVCYRAASILTIEHQLQRQLNALQK</sequence>
<dbReference type="EMBL" id="RQTK01000638">
    <property type="protein sequence ID" value="RUS76756.1"/>
    <property type="molecule type" value="Genomic_DNA"/>
</dbReference>
<comment type="caution">
    <text evidence="2">The sequence shown here is derived from an EMBL/GenBank/DDBJ whole genome shotgun (WGS) entry which is preliminary data.</text>
</comment>
<feature type="compositionally biased region" description="Polar residues" evidence="1">
    <location>
        <begin position="31"/>
        <end position="43"/>
    </location>
</feature>
<protein>
    <submittedName>
        <fullName evidence="2">Uncharacterized protein</fullName>
    </submittedName>
</protein>
<dbReference type="AlphaFoldDB" id="A0A3S0ZW75"/>
<dbReference type="OrthoDB" id="10062389at2759"/>
<feature type="compositionally biased region" description="Basic and acidic residues" evidence="1">
    <location>
        <begin position="1"/>
        <end position="18"/>
    </location>
</feature>
<organism evidence="2 3">
    <name type="scientific">Elysia chlorotica</name>
    <name type="common">Eastern emerald elysia</name>
    <name type="synonym">Sea slug</name>
    <dbReference type="NCBI Taxonomy" id="188477"/>
    <lineage>
        <taxon>Eukaryota</taxon>
        <taxon>Metazoa</taxon>
        <taxon>Spiralia</taxon>
        <taxon>Lophotrochozoa</taxon>
        <taxon>Mollusca</taxon>
        <taxon>Gastropoda</taxon>
        <taxon>Heterobranchia</taxon>
        <taxon>Euthyneura</taxon>
        <taxon>Panpulmonata</taxon>
        <taxon>Sacoglossa</taxon>
        <taxon>Placobranchoidea</taxon>
        <taxon>Plakobranchidae</taxon>
        <taxon>Elysia</taxon>
    </lineage>
</organism>
<dbReference type="Proteomes" id="UP000271974">
    <property type="component" value="Unassembled WGS sequence"/>
</dbReference>
<reference evidence="2 3" key="1">
    <citation type="submission" date="2019-01" db="EMBL/GenBank/DDBJ databases">
        <title>A draft genome assembly of the solar-powered sea slug Elysia chlorotica.</title>
        <authorList>
            <person name="Cai H."/>
            <person name="Li Q."/>
            <person name="Fang X."/>
            <person name="Li J."/>
            <person name="Curtis N.E."/>
            <person name="Altenburger A."/>
            <person name="Shibata T."/>
            <person name="Feng M."/>
            <person name="Maeda T."/>
            <person name="Schwartz J.A."/>
            <person name="Shigenobu S."/>
            <person name="Lundholm N."/>
            <person name="Nishiyama T."/>
            <person name="Yang H."/>
            <person name="Hasebe M."/>
            <person name="Li S."/>
            <person name="Pierce S.K."/>
            <person name="Wang J."/>
        </authorList>
    </citation>
    <scope>NUCLEOTIDE SEQUENCE [LARGE SCALE GENOMIC DNA]</scope>
    <source>
        <strain evidence="2">EC2010</strain>
        <tissue evidence="2">Whole organism of an adult</tissue>
    </source>
</reference>
<accession>A0A3S0ZW75</accession>
<proteinExistence type="predicted"/>
<evidence type="ECO:0000313" key="2">
    <source>
        <dbReference type="EMBL" id="RUS76756.1"/>
    </source>
</evidence>